<evidence type="ECO:0000259" key="5">
    <source>
        <dbReference type="Pfam" id="PF13336"/>
    </source>
</evidence>
<dbReference type="GO" id="GO:0019605">
    <property type="term" value="P:butyrate metabolic process"/>
    <property type="evidence" value="ECO:0007669"/>
    <property type="project" value="UniProtKB-UniRule"/>
</dbReference>
<dbReference type="GO" id="GO:0008775">
    <property type="term" value="F:acetate CoA-transferase activity"/>
    <property type="evidence" value="ECO:0007669"/>
    <property type="project" value="InterPro"/>
</dbReference>
<proteinExistence type="inferred from homology"/>
<keyword evidence="3" id="KW-0963">Cytoplasm</keyword>
<dbReference type="AlphaFoldDB" id="A0A1G5IA58"/>
<dbReference type="InterPro" id="IPR023990">
    <property type="entry name" value="Butryl-CoA_acetate_CoA_Tfrase"/>
</dbReference>
<reference evidence="6 7" key="1">
    <citation type="submission" date="2016-10" db="EMBL/GenBank/DDBJ databases">
        <authorList>
            <person name="de Groot N.N."/>
        </authorList>
    </citation>
    <scope>NUCLEOTIDE SEQUENCE [LARGE SCALE GENOMIC DNA]</scope>
    <source>
        <strain evidence="6 7">AA1</strain>
    </source>
</reference>
<sequence length="448" mass="49567">MSRFSREYSQKCVPAEEAVKVIKSGDVVDYGFFNGKPVVCDIALAARHEELRDVEIHVAVTLPPVPEVVKHPESFVYHDLQFSKISRVLQRDFNVGFYYPIMYHQAPSWFREGVAPHRNVVICTVCPMDAHGYFNLGLHNSATLAAMEESDCVIVEVNPNLPVCPGGAEEAVHISAVNYVVEAPADLALADLPSPEPNEQERTIAELIVDHIKDGSCIQLGIGGMPNAVGKIIAQSDLKNLGGHTEMLSDAYVDMIESGRMNGSKKSLDRYRVPYTFAMGSKRLYDFVDNNPAAASYPADYTNDPRVIAQLDNFISINNALQVDLYTQVNAESLGTNQVSGNGGMWDFVIGSQWSKGGKSFICLTSTFTNSKGELQSRILPTFAPGSITTIPRHMTDYVVTEYGAVQVRAQSTWKRAELMISIAHPDFRENLIKEAEAMKIWRNSNKK</sequence>
<dbReference type="EC" id="2.8.3.-" evidence="3"/>
<dbReference type="OrthoDB" id="9801795at2"/>
<dbReference type="InterPro" id="IPR037171">
    <property type="entry name" value="NagB/RpiA_transferase-like"/>
</dbReference>
<comment type="similarity">
    <text evidence="1 3">Belongs to the acetyl-CoA hydrolase/transferase family.</text>
</comment>
<evidence type="ECO:0000313" key="7">
    <source>
        <dbReference type="Proteomes" id="UP000198870"/>
    </source>
</evidence>
<feature type="binding site" evidence="3">
    <location>
        <position position="344"/>
    </location>
    <ligand>
        <name>CoA</name>
        <dbReference type="ChEBI" id="CHEBI:57287"/>
    </ligand>
</feature>
<dbReference type="Gene3D" id="3.40.1080.20">
    <property type="entry name" value="Acetyl-CoA hydrolase/transferase C-terminal domain"/>
    <property type="match status" value="1"/>
</dbReference>
<dbReference type="HAMAP" id="MF_03228">
    <property type="entry name" value="But_CoA_trans"/>
    <property type="match status" value="1"/>
</dbReference>
<dbReference type="SUPFAM" id="SSF100950">
    <property type="entry name" value="NagB/RpiA/CoA transferase-like"/>
    <property type="match status" value="2"/>
</dbReference>
<dbReference type="Gene3D" id="3.40.1080.10">
    <property type="entry name" value="Glutaconate Coenzyme A-transferase"/>
    <property type="match status" value="1"/>
</dbReference>
<dbReference type="Pfam" id="PF13336">
    <property type="entry name" value="AcetylCoA_hyd_C"/>
    <property type="match status" value="1"/>
</dbReference>
<protein>
    <recommendedName>
        <fullName evidence="3">Probable butyrate:acetyl-CoA coenzyme A-transferase</fullName>
        <shortName evidence="3">Butyrate CoA-transferase</shortName>
        <ecNumber evidence="3">2.8.3.-</ecNumber>
    </recommendedName>
</protein>
<keyword evidence="3" id="KW-0443">Lipid metabolism</keyword>
<comment type="function">
    <text evidence="3">Coenzyme A-transferase that converts butyrate to butyryl-CoA.</text>
</comment>
<comment type="subcellular location">
    <subcellularLocation>
        <location evidence="3">Cytoplasm</location>
    </subcellularLocation>
</comment>
<dbReference type="RefSeq" id="WP_092213502.1">
    <property type="nucleotide sequence ID" value="NZ_FMUX01000018.1"/>
</dbReference>
<dbReference type="Gene3D" id="3.30.750.70">
    <property type="entry name" value="4-hydroxybutyrate coenzyme like domains"/>
    <property type="match status" value="1"/>
</dbReference>
<dbReference type="GO" id="GO:0006084">
    <property type="term" value="P:acetyl-CoA metabolic process"/>
    <property type="evidence" value="ECO:0007669"/>
    <property type="project" value="UniProtKB-UniRule"/>
</dbReference>
<evidence type="ECO:0000256" key="1">
    <source>
        <dbReference type="ARBA" id="ARBA00009632"/>
    </source>
</evidence>
<keyword evidence="7" id="KW-1185">Reference proteome</keyword>
<organism evidence="6 7">
    <name type="scientific">Desulfoluna spongiiphila</name>
    <dbReference type="NCBI Taxonomy" id="419481"/>
    <lineage>
        <taxon>Bacteria</taxon>
        <taxon>Pseudomonadati</taxon>
        <taxon>Thermodesulfobacteriota</taxon>
        <taxon>Desulfobacteria</taxon>
        <taxon>Desulfobacterales</taxon>
        <taxon>Desulfolunaceae</taxon>
        <taxon>Desulfoluna</taxon>
    </lineage>
</organism>
<evidence type="ECO:0000313" key="6">
    <source>
        <dbReference type="EMBL" id="SCY72550.1"/>
    </source>
</evidence>
<feature type="binding site" evidence="3">
    <location>
        <begin position="221"/>
        <end position="225"/>
    </location>
    <ligand>
        <name>CoA</name>
        <dbReference type="ChEBI" id="CHEBI:57287"/>
    </ligand>
</feature>
<dbReference type="GO" id="GO:0006083">
    <property type="term" value="P:acetate metabolic process"/>
    <property type="evidence" value="ECO:0007669"/>
    <property type="project" value="InterPro"/>
</dbReference>
<dbReference type="InterPro" id="IPR046433">
    <property type="entry name" value="ActCoA_hydro"/>
</dbReference>
<dbReference type="PANTHER" id="PTHR21432:SF20">
    <property type="entry name" value="ACETYL-COA HYDROLASE"/>
    <property type="match status" value="1"/>
</dbReference>
<dbReference type="PANTHER" id="PTHR21432">
    <property type="entry name" value="ACETYL-COA HYDROLASE-RELATED"/>
    <property type="match status" value="1"/>
</dbReference>
<comment type="catalytic activity">
    <reaction evidence="3">
        <text>butanoate + acetyl-CoA = butanoyl-CoA + acetate</text>
        <dbReference type="Rhea" id="RHEA:30071"/>
        <dbReference type="ChEBI" id="CHEBI:17968"/>
        <dbReference type="ChEBI" id="CHEBI:30089"/>
        <dbReference type="ChEBI" id="CHEBI:57288"/>
        <dbReference type="ChEBI" id="CHEBI:57371"/>
    </reaction>
</comment>
<dbReference type="Proteomes" id="UP000198870">
    <property type="component" value="Unassembled WGS sequence"/>
</dbReference>
<accession>A0A1G5IA58</accession>
<dbReference type="EMBL" id="FMUX01000018">
    <property type="protein sequence ID" value="SCY72550.1"/>
    <property type="molecule type" value="Genomic_DNA"/>
</dbReference>
<dbReference type="STRING" id="419481.SAMN05216233_11877"/>
<feature type="binding site" evidence="3">
    <location>
        <position position="321"/>
    </location>
    <ligand>
        <name>CoA</name>
        <dbReference type="ChEBI" id="CHEBI:57287"/>
    </ligand>
</feature>
<evidence type="ECO:0000259" key="4">
    <source>
        <dbReference type="Pfam" id="PF02550"/>
    </source>
</evidence>
<feature type="domain" description="Acetyl-CoA hydrolase/transferase N-terminal" evidence="4">
    <location>
        <begin position="6"/>
        <end position="184"/>
    </location>
</feature>
<feature type="domain" description="Acetyl-CoA hydrolase/transferase C-terminal" evidence="5">
    <location>
        <begin position="280"/>
        <end position="436"/>
    </location>
</feature>
<dbReference type="GO" id="GO:0005737">
    <property type="term" value="C:cytoplasm"/>
    <property type="evidence" value="ECO:0007669"/>
    <property type="project" value="UniProtKB-SubCell"/>
</dbReference>
<name>A0A1G5IA58_9BACT</name>
<dbReference type="InterPro" id="IPR038460">
    <property type="entry name" value="AcetylCoA_hyd_C_sf"/>
</dbReference>
<dbReference type="UniPathway" id="UPA00863"/>
<dbReference type="Pfam" id="PF02550">
    <property type="entry name" value="AcetylCoA_hydro"/>
    <property type="match status" value="1"/>
</dbReference>
<evidence type="ECO:0000256" key="2">
    <source>
        <dbReference type="ARBA" id="ARBA00022679"/>
    </source>
</evidence>
<feature type="active site" description="5-glutamyl coenzyme A thioester intermediate" evidence="3">
    <location>
        <position position="246"/>
    </location>
</feature>
<keyword evidence="2 3" id="KW-0808">Transferase</keyword>
<dbReference type="InterPro" id="IPR003702">
    <property type="entry name" value="ActCoA_hydro_N"/>
</dbReference>
<keyword evidence="3" id="KW-0276">Fatty acid metabolism</keyword>
<comment type="pathway">
    <text evidence="3">Lipid metabolism; butanoate metabolism.</text>
</comment>
<gene>
    <name evidence="6" type="ORF">SAMN05216233_11877</name>
</gene>
<evidence type="ECO:0000256" key="3">
    <source>
        <dbReference type="HAMAP-Rule" id="MF_03228"/>
    </source>
</evidence>
<dbReference type="InterPro" id="IPR026888">
    <property type="entry name" value="AcetylCoA_hyd_C"/>
</dbReference>